<dbReference type="Pfam" id="PF00010">
    <property type="entry name" value="HLH"/>
    <property type="match status" value="1"/>
</dbReference>
<feature type="region of interest" description="Disordered" evidence="6">
    <location>
        <begin position="370"/>
        <end position="418"/>
    </location>
</feature>
<dbReference type="Gene3D" id="4.10.280.10">
    <property type="entry name" value="Helix-loop-helix DNA-binding domain"/>
    <property type="match status" value="1"/>
</dbReference>
<feature type="region of interest" description="Disordered" evidence="6">
    <location>
        <begin position="230"/>
        <end position="321"/>
    </location>
</feature>
<dbReference type="CDD" id="cd11449">
    <property type="entry name" value="bHLH_AtAIB_like"/>
    <property type="match status" value="1"/>
</dbReference>
<dbReference type="SMART" id="SM00353">
    <property type="entry name" value="HLH"/>
    <property type="match status" value="1"/>
</dbReference>
<dbReference type="SUPFAM" id="SSF47459">
    <property type="entry name" value="HLH, helix-loop-helix DNA-binding domain"/>
    <property type="match status" value="1"/>
</dbReference>
<keyword evidence="4 5" id="KW-0539">Nucleus</keyword>
<keyword evidence="2 5" id="KW-0805">Transcription regulation</keyword>
<dbReference type="PANTHER" id="PTHR11514:SF40">
    <property type="entry name" value="TRANSCRIPTION FACTOR BHLH14"/>
    <property type="match status" value="1"/>
</dbReference>
<reference evidence="8 9" key="1">
    <citation type="journal article" date="2023" name="Plants (Basel)">
        <title>Bridging the Gap: Combining Genomics and Transcriptomics Approaches to Understand Stylosanthes scabra, an Orphan Legume from the Brazilian Caatinga.</title>
        <authorList>
            <person name="Ferreira-Neto J.R.C."/>
            <person name="da Silva M.D."/>
            <person name="Binneck E."/>
            <person name="de Melo N.F."/>
            <person name="da Silva R.H."/>
            <person name="de Melo A.L.T.M."/>
            <person name="Pandolfi V."/>
            <person name="Bustamante F.O."/>
            <person name="Brasileiro-Vidal A.C."/>
            <person name="Benko-Iseppon A.M."/>
        </authorList>
    </citation>
    <scope>NUCLEOTIDE SEQUENCE [LARGE SCALE GENOMIC DNA]</scope>
    <source>
        <tissue evidence="8">Leaves</tissue>
    </source>
</reference>
<dbReference type="InterPro" id="IPR036638">
    <property type="entry name" value="HLH_DNA-bd_sf"/>
</dbReference>
<comment type="subcellular location">
    <subcellularLocation>
        <location evidence="1 5">Nucleus</location>
    </subcellularLocation>
</comment>
<evidence type="ECO:0000256" key="2">
    <source>
        <dbReference type="ARBA" id="ARBA00023015"/>
    </source>
</evidence>
<evidence type="ECO:0000259" key="7">
    <source>
        <dbReference type="PROSITE" id="PS50888"/>
    </source>
</evidence>
<feature type="domain" description="BHLH" evidence="7">
    <location>
        <begin position="310"/>
        <end position="359"/>
    </location>
</feature>
<evidence type="ECO:0000256" key="5">
    <source>
        <dbReference type="RuleBase" id="RU369104"/>
    </source>
</evidence>
<dbReference type="Pfam" id="PF14215">
    <property type="entry name" value="bHLH-MYC_N"/>
    <property type="match status" value="1"/>
</dbReference>
<proteinExistence type="predicted"/>
<sequence>MEELIISPSSSSSLVSIPQENTPTLLQEKLHFLLQNQLPEWWVYAIFWHTTNDDNGNLFLSWGDGHFQGAKDASSPRLIPHYPISAPDRSRKFNNNNTNNDGEWFYVMSLTRTFPVGEASYSSLPGKALALGSPIWLLKGDLQFSDCDRAKEAYMHGIQTLIHIPTTDGVLEMGSYDLITQNWSLLQQTKSLFGSQSDLIPNNKQLNNPPIQFFDDQNISFADIGIIAGVQEEDNSHQEDPAAARKRKEREELNNKNKDHESIGGKFIRSSRQSSFVDSDHSDSDCGAPMAAAEKRLPKKRGRKPGLGRETPLNHVEAERQRREKLNHRFYALRAVVPNVSRMDKASLLSDAVSYINELKAKIEELETQVQKESSINNNNNKKVKVETGDSMDNQSTTTTTSSVDQSNNNSENEAAEVEVEVEVKMIGGEAAMVRVQSESGRHPGARLMNALRELELEVQNGSMWCVNESSMMLQHVLVKVPAASASVMRTEEALKSAILSRLLDHHSHHLE</sequence>
<dbReference type="PROSITE" id="PS50888">
    <property type="entry name" value="BHLH"/>
    <property type="match status" value="1"/>
</dbReference>
<dbReference type="InterPro" id="IPR011598">
    <property type="entry name" value="bHLH_dom"/>
</dbReference>
<name>A0ABU6WAN2_9FABA</name>
<feature type="compositionally biased region" description="Basic residues" evidence="6">
    <location>
        <begin position="297"/>
        <end position="306"/>
    </location>
</feature>
<gene>
    <name evidence="8" type="ORF">PIB30_023743</name>
</gene>
<dbReference type="PANTHER" id="PTHR11514">
    <property type="entry name" value="MYC"/>
    <property type="match status" value="1"/>
</dbReference>
<evidence type="ECO:0000313" key="9">
    <source>
        <dbReference type="Proteomes" id="UP001341840"/>
    </source>
</evidence>
<protein>
    <recommendedName>
        <fullName evidence="5">Transcription factor</fullName>
        <shortName evidence="5">bHLH transcription factor</shortName>
    </recommendedName>
    <alternativeName>
        <fullName evidence="5">Basic helix-loop-helix protein</fullName>
    </alternativeName>
</protein>
<comment type="caution">
    <text evidence="8">The sequence shown here is derived from an EMBL/GenBank/DDBJ whole genome shotgun (WGS) entry which is preliminary data.</text>
</comment>
<evidence type="ECO:0000256" key="4">
    <source>
        <dbReference type="ARBA" id="ARBA00023242"/>
    </source>
</evidence>
<dbReference type="Proteomes" id="UP001341840">
    <property type="component" value="Unassembled WGS sequence"/>
</dbReference>
<evidence type="ECO:0000256" key="6">
    <source>
        <dbReference type="SAM" id="MobiDB-lite"/>
    </source>
</evidence>
<evidence type="ECO:0000256" key="1">
    <source>
        <dbReference type="ARBA" id="ARBA00004123"/>
    </source>
</evidence>
<dbReference type="InterPro" id="IPR025610">
    <property type="entry name" value="MYC/MYB_N"/>
</dbReference>
<feature type="compositionally biased region" description="Low complexity" evidence="6">
    <location>
        <begin position="393"/>
        <end position="413"/>
    </location>
</feature>
<evidence type="ECO:0000256" key="3">
    <source>
        <dbReference type="ARBA" id="ARBA00023163"/>
    </source>
</evidence>
<dbReference type="InterPro" id="IPR045084">
    <property type="entry name" value="AIB/MYC-like"/>
</dbReference>
<evidence type="ECO:0000313" key="8">
    <source>
        <dbReference type="EMBL" id="MED6181901.1"/>
    </source>
</evidence>
<keyword evidence="9" id="KW-1185">Reference proteome</keyword>
<keyword evidence="3 5" id="KW-0804">Transcription</keyword>
<organism evidence="8 9">
    <name type="scientific">Stylosanthes scabra</name>
    <dbReference type="NCBI Taxonomy" id="79078"/>
    <lineage>
        <taxon>Eukaryota</taxon>
        <taxon>Viridiplantae</taxon>
        <taxon>Streptophyta</taxon>
        <taxon>Embryophyta</taxon>
        <taxon>Tracheophyta</taxon>
        <taxon>Spermatophyta</taxon>
        <taxon>Magnoliopsida</taxon>
        <taxon>eudicotyledons</taxon>
        <taxon>Gunneridae</taxon>
        <taxon>Pentapetalae</taxon>
        <taxon>rosids</taxon>
        <taxon>fabids</taxon>
        <taxon>Fabales</taxon>
        <taxon>Fabaceae</taxon>
        <taxon>Papilionoideae</taxon>
        <taxon>50 kb inversion clade</taxon>
        <taxon>dalbergioids sensu lato</taxon>
        <taxon>Dalbergieae</taxon>
        <taxon>Pterocarpus clade</taxon>
        <taxon>Stylosanthes</taxon>
    </lineage>
</organism>
<dbReference type="EMBL" id="JASCZI010181326">
    <property type="protein sequence ID" value="MED6181901.1"/>
    <property type="molecule type" value="Genomic_DNA"/>
</dbReference>
<accession>A0ABU6WAN2</accession>
<feature type="compositionally biased region" description="Basic and acidic residues" evidence="6">
    <location>
        <begin position="234"/>
        <end position="263"/>
    </location>
</feature>